<organism evidence="1 2">
    <name type="scientific">Gordonia jinhuaensis</name>
    <dbReference type="NCBI Taxonomy" id="1517702"/>
    <lineage>
        <taxon>Bacteria</taxon>
        <taxon>Bacillati</taxon>
        <taxon>Actinomycetota</taxon>
        <taxon>Actinomycetes</taxon>
        <taxon>Mycobacteriales</taxon>
        <taxon>Gordoniaceae</taxon>
        <taxon>Gordonia</taxon>
    </lineage>
</organism>
<dbReference type="Proteomes" id="UP000621454">
    <property type="component" value="Unassembled WGS sequence"/>
</dbReference>
<evidence type="ECO:0000313" key="2">
    <source>
        <dbReference type="Proteomes" id="UP000621454"/>
    </source>
</evidence>
<dbReference type="EMBL" id="BMGC01000088">
    <property type="protein sequence ID" value="GGB48917.1"/>
    <property type="molecule type" value="Genomic_DNA"/>
</dbReference>
<sequence length="157" mass="16726">MVLDAALRDTGYLSDPAAVMDRCLAPLLRAAAAQFARETTSLGHRGPSSPLIIGAGAAQAMARRWSTNRVTTMTERHNAHIAATTELHETQTAGKIALMSAQATTRASLTAELAAQLVEQNTRRGSRYRRLAASIRALGGPRPPALAAEKNRDWGPS</sequence>
<dbReference type="AlphaFoldDB" id="A0A916X100"/>
<reference evidence="1" key="1">
    <citation type="journal article" date="2014" name="Int. J. Syst. Evol. Microbiol.">
        <title>Complete genome sequence of Corynebacterium casei LMG S-19264T (=DSM 44701T), isolated from a smear-ripened cheese.</title>
        <authorList>
            <consortium name="US DOE Joint Genome Institute (JGI-PGF)"/>
            <person name="Walter F."/>
            <person name="Albersmeier A."/>
            <person name="Kalinowski J."/>
            <person name="Ruckert C."/>
        </authorList>
    </citation>
    <scope>NUCLEOTIDE SEQUENCE</scope>
    <source>
        <strain evidence="1">CGMCC 1.12827</strain>
    </source>
</reference>
<name>A0A916X100_9ACTN</name>
<keyword evidence="2" id="KW-1185">Reference proteome</keyword>
<protein>
    <submittedName>
        <fullName evidence="1">Uncharacterized protein</fullName>
    </submittedName>
</protein>
<accession>A0A916X100</accession>
<gene>
    <name evidence="1" type="ORF">GCM10011489_39940</name>
</gene>
<proteinExistence type="predicted"/>
<reference evidence="1" key="2">
    <citation type="submission" date="2020-09" db="EMBL/GenBank/DDBJ databases">
        <authorList>
            <person name="Sun Q."/>
            <person name="Zhou Y."/>
        </authorList>
    </citation>
    <scope>NUCLEOTIDE SEQUENCE</scope>
    <source>
        <strain evidence="1">CGMCC 1.12827</strain>
    </source>
</reference>
<comment type="caution">
    <text evidence="1">The sequence shown here is derived from an EMBL/GenBank/DDBJ whole genome shotgun (WGS) entry which is preliminary data.</text>
</comment>
<evidence type="ECO:0000313" key="1">
    <source>
        <dbReference type="EMBL" id="GGB48917.1"/>
    </source>
</evidence>